<evidence type="ECO:0000256" key="1">
    <source>
        <dbReference type="SAM" id="MobiDB-lite"/>
    </source>
</evidence>
<feature type="compositionally biased region" description="Polar residues" evidence="1">
    <location>
        <begin position="30"/>
        <end position="41"/>
    </location>
</feature>
<protein>
    <submittedName>
        <fullName evidence="3">Uncharacterized protein</fullName>
    </submittedName>
</protein>
<proteinExistence type="predicted"/>
<comment type="caution">
    <text evidence="3">The sequence shown here is derived from an EMBL/GenBank/DDBJ whole genome shotgun (WGS) entry which is preliminary data.</text>
</comment>
<evidence type="ECO:0000256" key="2">
    <source>
        <dbReference type="SAM" id="SignalP"/>
    </source>
</evidence>
<keyword evidence="4" id="KW-1185">Reference proteome</keyword>
<accession>A0AAV9FGA2</accession>
<dbReference type="EMBL" id="JAUJYO010000001">
    <property type="protein sequence ID" value="KAK1325078.1"/>
    <property type="molecule type" value="Genomic_DNA"/>
</dbReference>
<dbReference type="AlphaFoldDB" id="A0AAV9FGA2"/>
<gene>
    <name evidence="3" type="ORF">QJS10_CPA01g01501</name>
</gene>
<sequence length="96" mass="10407">MSPFFIHFSSLSLFVSPLLDLSSRYETAFSGPSSRSETTASLRPPLYVTSPNSDHPPPHETHLGISSNPSHSIDLHEGSPSPFRVFTGASSSHLQI</sequence>
<name>A0AAV9FGA2_ACOCL</name>
<dbReference type="Proteomes" id="UP001180020">
    <property type="component" value="Unassembled WGS sequence"/>
</dbReference>
<keyword evidence="2" id="KW-0732">Signal</keyword>
<feature type="region of interest" description="Disordered" evidence="1">
    <location>
        <begin position="27"/>
        <end position="96"/>
    </location>
</feature>
<organism evidence="3 4">
    <name type="scientific">Acorus calamus</name>
    <name type="common">Sweet flag</name>
    <dbReference type="NCBI Taxonomy" id="4465"/>
    <lineage>
        <taxon>Eukaryota</taxon>
        <taxon>Viridiplantae</taxon>
        <taxon>Streptophyta</taxon>
        <taxon>Embryophyta</taxon>
        <taxon>Tracheophyta</taxon>
        <taxon>Spermatophyta</taxon>
        <taxon>Magnoliopsida</taxon>
        <taxon>Liliopsida</taxon>
        <taxon>Acoraceae</taxon>
        <taxon>Acorus</taxon>
    </lineage>
</organism>
<reference evidence="3" key="2">
    <citation type="submission" date="2023-06" db="EMBL/GenBank/DDBJ databases">
        <authorList>
            <person name="Ma L."/>
            <person name="Liu K.-W."/>
            <person name="Li Z."/>
            <person name="Hsiao Y.-Y."/>
            <person name="Qi Y."/>
            <person name="Fu T."/>
            <person name="Tang G."/>
            <person name="Zhang D."/>
            <person name="Sun W.-H."/>
            <person name="Liu D.-K."/>
            <person name="Li Y."/>
            <person name="Chen G.-Z."/>
            <person name="Liu X.-D."/>
            <person name="Liao X.-Y."/>
            <person name="Jiang Y.-T."/>
            <person name="Yu X."/>
            <person name="Hao Y."/>
            <person name="Huang J."/>
            <person name="Zhao X.-W."/>
            <person name="Ke S."/>
            <person name="Chen Y.-Y."/>
            <person name="Wu W.-L."/>
            <person name="Hsu J.-L."/>
            <person name="Lin Y.-F."/>
            <person name="Huang M.-D."/>
            <person name="Li C.-Y."/>
            <person name="Huang L."/>
            <person name="Wang Z.-W."/>
            <person name="Zhao X."/>
            <person name="Zhong W.-Y."/>
            <person name="Peng D.-H."/>
            <person name="Ahmad S."/>
            <person name="Lan S."/>
            <person name="Zhang J.-S."/>
            <person name="Tsai W.-C."/>
            <person name="Van De Peer Y."/>
            <person name="Liu Z.-J."/>
        </authorList>
    </citation>
    <scope>NUCLEOTIDE SEQUENCE</scope>
    <source>
        <strain evidence="3">CP</strain>
        <tissue evidence="3">Leaves</tissue>
    </source>
</reference>
<feature type="signal peptide" evidence="2">
    <location>
        <begin position="1"/>
        <end position="17"/>
    </location>
</feature>
<evidence type="ECO:0000313" key="4">
    <source>
        <dbReference type="Proteomes" id="UP001180020"/>
    </source>
</evidence>
<feature type="chain" id="PRO_5043810096" evidence="2">
    <location>
        <begin position="18"/>
        <end position="96"/>
    </location>
</feature>
<reference evidence="3" key="1">
    <citation type="journal article" date="2023" name="Nat. Commun.">
        <title>Diploid and tetraploid genomes of Acorus and the evolution of monocots.</title>
        <authorList>
            <person name="Ma L."/>
            <person name="Liu K.W."/>
            <person name="Li Z."/>
            <person name="Hsiao Y.Y."/>
            <person name="Qi Y."/>
            <person name="Fu T."/>
            <person name="Tang G.D."/>
            <person name="Zhang D."/>
            <person name="Sun W.H."/>
            <person name="Liu D.K."/>
            <person name="Li Y."/>
            <person name="Chen G.Z."/>
            <person name="Liu X.D."/>
            <person name="Liao X.Y."/>
            <person name="Jiang Y.T."/>
            <person name="Yu X."/>
            <person name="Hao Y."/>
            <person name="Huang J."/>
            <person name="Zhao X.W."/>
            <person name="Ke S."/>
            <person name="Chen Y.Y."/>
            <person name="Wu W.L."/>
            <person name="Hsu J.L."/>
            <person name="Lin Y.F."/>
            <person name="Huang M.D."/>
            <person name="Li C.Y."/>
            <person name="Huang L."/>
            <person name="Wang Z.W."/>
            <person name="Zhao X."/>
            <person name="Zhong W.Y."/>
            <person name="Peng D.H."/>
            <person name="Ahmad S."/>
            <person name="Lan S."/>
            <person name="Zhang J.S."/>
            <person name="Tsai W.C."/>
            <person name="Van de Peer Y."/>
            <person name="Liu Z.J."/>
        </authorList>
    </citation>
    <scope>NUCLEOTIDE SEQUENCE</scope>
    <source>
        <strain evidence="3">CP</strain>
    </source>
</reference>
<evidence type="ECO:0000313" key="3">
    <source>
        <dbReference type="EMBL" id="KAK1325078.1"/>
    </source>
</evidence>